<keyword evidence="4 7" id="KW-1133">Transmembrane helix</keyword>
<feature type="compositionally biased region" description="Basic and acidic residues" evidence="6">
    <location>
        <begin position="648"/>
        <end position="672"/>
    </location>
</feature>
<feature type="transmembrane region" description="Helical" evidence="7">
    <location>
        <begin position="337"/>
        <end position="359"/>
    </location>
</feature>
<feature type="region of interest" description="Disordered" evidence="6">
    <location>
        <begin position="646"/>
        <end position="672"/>
    </location>
</feature>
<sequence length="672" mass="73629">MIKANPTQHPVSIYSVAQLSPMRASRRFLAVGNFAKGRNTITPATPCTTSMPGRRVREVVHSPPITMATNPTGAENVVGLTIHHDVVEPAVVEPLDVQKRPVTADGAPNHEAGESHVDSLEGSQDVVDLERYPPPTAEERTTLRKVYDTIPWTAWTLCLVEASERASYYGVKAVFNNFLQFPLPEGGDGTGAVGPNDPNGHAGALGLGLQTASALGLLFTFLAYVIPILGAWWADTKVGLGGAAPALLTAGKGTAPFLVSFFLLAFGAGIFKPNIAPTLIDQYKYQKEYTKVLKSGEKVLVDPETTISHILLIFYAFVNVGAFFSIAVVYIEKYHGFWKAFLAPGIIYFLLPVLLGAMYKRTIRKKPIGSDLTRFIKITTSALKKTKGNIFSNNLWHNVKPATLAEQGKVVSYSEKDVSDVARTWEAVQVFLYIPIWNINDGGVGNTLSNQAAAMTSNGAPNDLLNNFNPLTIIVASPLIAQFIYPYLQRKGIKFGRIDRMLFGFCLAIASGVIGAIVQYRVYETSPCGYQASTCDDVSPINIWWQIPNVALGALSEIFVNVTAYELAYARAPENMRATVVALFLFMTALSSALGEILIPAINDPTLVWAWAAPAIALFVQTVIFWWRHRHINEDVFMTREEDFEPVTVKEEKSDQPEVGEEKAQGQEEKKD</sequence>
<dbReference type="InterPro" id="IPR000109">
    <property type="entry name" value="POT_fam"/>
</dbReference>
<evidence type="ECO:0000313" key="9">
    <source>
        <dbReference type="Proteomes" id="UP001148614"/>
    </source>
</evidence>
<reference evidence="8" key="1">
    <citation type="submission" date="2022-07" db="EMBL/GenBank/DDBJ databases">
        <title>Genome Sequence of Xylaria arbuscula.</title>
        <authorList>
            <person name="Buettner E."/>
        </authorList>
    </citation>
    <scope>NUCLEOTIDE SEQUENCE</scope>
    <source>
        <strain evidence="8">VT107</strain>
    </source>
</reference>
<dbReference type="PANTHER" id="PTHR11654">
    <property type="entry name" value="OLIGOPEPTIDE TRANSPORTER-RELATED"/>
    <property type="match status" value="1"/>
</dbReference>
<comment type="similarity">
    <text evidence="2">Belongs to the major facilitator superfamily. Proton-dependent oligopeptide transporter (POT/PTR) (TC 2.A.17) family.</text>
</comment>
<dbReference type="Pfam" id="PF00854">
    <property type="entry name" value="PTR2"/>
    <property type="match status" value="1"/>
</dbReference>
<feature type="transmembrane region" description="Helical" evidence="7">
    <location>
        <begin position="608"/>
        <end position="627"/>
    </location>
</feature>
<dbReference type="GO" id="GO:0016020">
    <property type="term" value="C:membrane"/>
    <property type="evidence" value="ECO:0007669"/>
    <property type="project" value="UniProtKB-SubCell"/>
</dbReference>
<comment type="caution">
    <text evidence="8">The sequence shown here is derived from an EMBL/GenBank/DDBJ whole genome shotgun (WGS) entry which is preliminary data.</text>
</comment>
<proteinExistence type="inferred from homology"/>
<organism evidence="8 9">
    <name type="scientific">Xylaria arbuscula</name>
    <dbReference type="NCBI Taxonomy" id="114810"/>
    <lineage>
        <taxon>Eukaryota</taxon>
        <taxon>Fungi</taxon>
        <taxon>Dikarya</taxon>
        <taxon>Ascomycota</taxon>
        <taxon>Pezizomycotina</taxon>
        <taxon>Sordariomycetes</taxon>
        <taxon>Xylariomycetidae</taxon>
        <taxon>Xylariales</taxon>
        <taxon>Xylariaceae</taxon>
        <taxon>Xylaria</taxon>
    </lineage>
</organism>
<evidence type="ECO:0000256" key="5">
    <source>
        <dbReference type="ARBA" id="ARBA00023136"/>
    </source>
</evidence>
<feature type="transmembrane region" description="Helical" evidence="7">
    <location>
        <begin position="501"/>
        <end position="523"/>
    </location>
</feature>
<feature type="transmembrane region" description="Helical" evidence="7">
    <location>
        <begin position="254"/>
        <end position="271"/>
    </location>
</feature>
<evidence type="ECO:0000256" key="7">
    <source>
        <dbReference type="SAM" id="Phobius"/>
    </source>
</evidence>
<evidence type="ECO:0008006" key="10">
    <source>
        <dbReference type="Google" id="ProtNLM"/>
    </source>
</evidence>
<accession>A0A9W8NL21</accession>
<feature type="transmembrane region" description="Helical" evidence="7">
    <location>
        <begin position="214"/>
        <end position="234"/>
    </location>
</feature>
<dbReference type="Proteomes" id="UP001148614">
    <property type="component" value="Unassembled WGS sequence"/>
</dbReference>
<evidence type="ECO:0000256" key="2">
    <source>
        <dbReference type="ARBA" id="ARBA00005982"/>
    </source>
</evidence>
<dbReference type="EMBL" id="JANPWZ010000195">
    <property type="protein sequence ID" value="KAJ3578584.1"/>
    <property type="molecule type" value="Genomic_DNA"/>
</dbReference>
<keyword evidence="5 7" id="KW-0472">Membrane</keyword>
<dbReference type="AlphaFoldDB" id="A0A9W8NL21"/>
<comment type="subcellular location">
    <subcellularLocation>
        <location evidence="1">Membrane</location>
        <topology evidence="1">Multi-pass membrane protein</topology>
    </subcellularLocation>
</comment>
<dbReference type="SUPFAM" id="SSF103473">
    <property type="entry name" value="MFS general substrate transporter"/>
    <property type="match status" value="1"/>
</dbReference>
<feature type="transmembrane region" description="Helical" evidence="7">
    <location>
        <begin position="580"/>
        <end position="602"/>
    </location>
</feature>
<dbReference type="InterPro" id="IPR036259">
    <property type="entry name" value="MFS_trans_sf"/>
</dbReference>
<evidence type="ECO:0000256" key="1">
    <source>
        <dbReference type="ARBA" id="ARBA00004141"/>
    </source>
</evidence>
<evidence type="ECO:0000256" key="6">
    <source>
        <dbReference type="SAM" id="MobiDB-lite"/>
    </source>
</evidence>
<evidence type="ECO:0000256" key="4">
    <source>
        <dbReference type="ARBA" id="ARBA00022989"/>
    </source>
</evidence>
<keyword evidence="3 7" id="KW-0812">Transmembrane</keyword>
<feature type="transmembrane region" description="Helical" evidence="7">
    <location>
        <begin position="310"/>
        <end position="331"/>
    </location>
</feature>
<feature type="region of interest" description="Disordered" evidence="6">
    <location>
        <begin position="101"/>
        <end position="121"/>
    </location>
</feature>
<keyword evidence="9" id="KW-1185">Reference proteome</keyword>
<dbReference type="GO" id="GO:0022857">
    <property type="term" value="F:transmembrane transporter activity"/>
    <property type="evidence" value="ECO:0007669"/>
    <property type="project" value="InterPro"/>
</dbReference>
<feature type="transmembrane region" description="Helical" evidence="7">
    <location>
        <begin position="543"/>
        <end position="568"/>
    </location>
</feature>
<dbReference type="VEuPathDB" id="FungiDB:F4678DRAFT_452349"/>
<name>A0A9W8NL21_9PEZI</name>
<protein>
    <recommendedName>
        <fullName evidence="10">Peptide transporter PTR2</fullName>
    </recommendedName>
</protein>
<gene>
    <name evidence="8" type="ORF">NPX13_g1984</name>
</gene>
<evidence type="ECO:0000256" key="3">
    <source>
        <dbReference type="ARBA" id="ARBA00022692"/>
    </source>
</evidence>
<evidence type="ECO:0000313" key="8">
    <source>
        <dbReference type="EMBL" id="KAJ3578584.1"/>
    </source>
</evidence>
<dbReference type="Gene3D" id="1.20.1250.20">
    <property type="entry name" value="MFS general substrate transporter like domains"/>
    <property type="match status" value="1"/>
</dbReference>